<evidence type="ECO:0000256" key="5">
    <source>
        <dbReference type="ARBA" id="ARBA00022989"/>
    </source>
</evidence>
<dbReference type="InterPro" id="IPR050450">
    <property type="entry name" value="COX15/CtaA_HemeA_synthase"/>
</dbReference>
<accession>A0A6J4ITV0</accession>
<keyword evidence="3 12" id="KW-0812">Transmembrane</keyword>
<sequence length="243" mass="25959">MVALVAVIIQGVLGGLRVTMLKDQIGIFHACLAQAFLALLVFIGVVRSRAWNLPAGLRLTSAPVSLAVATTVLIFVQLALGASMRHQHRDLAILDFPLAYGQVIPDTGAERLAAINKWRDAQALSNLDASHIWLQMAHRFGAVLVLAGVVWYALALRRTAAPARALLTLSSFWVFFLAIQVTLGAWTIWSNKAADVATAHVAVGATLLALGVSIVAISRRVSAVRPTSAILSRPRAVQEAHAL</sequence>
<dbReference type="EMBL" id="CADCTA010000098">
    <property type="protein sequence ID" value="CAA9261896.1"/>
    <property type="molecule type" value="Genomic_DNA"/>
</dbReference>
<evidence type="ECO:0000256" key="8">
    <source>
        <dbReference type="ARBA" id="ARBA00023133"/>
    </source>
</evidence>
<dbReference type="PANTHER" id="PTHR35457">
    <property type="entry name" value="HEME A SYNTHASE"/>
    <property type="match status" value="1"/>
</dbReference>
<dbReference type="AlphaFoldDB" id="A0A6J4ITV0"/>
<evidence type="ECO:0000256" key="2">
    <source>
        <dbReference type="ARBA" id="ARBA00022475"/>
    </source>
</evidence>
<dbReference type="GO" id="GO:0016491">
    <property type="term" value="F:oxidoreductase activity"/>
    <property type="evidence" value="ECO:0007669"/>
    <property type="project" value="UniProtKB-KW"/>
</dbReference>
<keyword evidence="6" id="KW-0560">Oxidoreductase</keyword>
<dbReference type="Pfam" id="PF02628">
    <property type="entry name" value="COX15-CtaA"/>
    <property type="match status" value="1"/>
</dbReference>
<keyword evidence="10" id="KW-1015">Disulfide bond</keyword>
<organism evidence="13">
    <name type="scientific">uncultured Chthoniobacterales bacterium</name>
    <dbReference type="NCBI Taxonomy" id="1836801"/>
    <lineage>
        <taxon>Bacteria</taxon>
        <taxon>Pseudomonadati</taxon>
        <taxon>Verrucomicrobiota</taxon>
        <taxon>Spartobacteria</taxon>
        <taxon>Chthoniobacterales</taxon>
        <taxon>environmental samples</taxon>
    </lineage>
</organism>
<proteinExistence type="predicted"/>
<dbReference type="PANTHER" id="PTHR35457:SF1">
    <property type="entry name" value="HEME A SYNTHASE"/>
    <property type="match status" value="1"/>
</dbReference>
<feature type="transmembrane region" description="Helical" evidence="12">
    <location>
        <begin position="24"/>
        <end position="45"/>
    </location>
</feature>
<dbReference type="InterPro" id="IPR003780">
    <property type="entry name" value="COX15/CtaA_fam"/>
</dbReference>
<keyword evidence="5 12" id="KW-1133">Transmembrane helix</keyword>
<keyword evidence="7" id="KW-0408">Iron</keyword>
<evidence type="ECO:0000256" key="1">
    <source>
        <dbReference type="ARBA" id="ARBA00004141"/>
    </source>
</evidence>
<evidence type="ECO:0000256" key="9">
    <source>
        <dbReference type="ARBA" id="ARBA00023136"/>
    </source>
</evidence>
<protein>
    <submittedName>
        <fullName evidence="13">Heme A synthase, cytochrome oxidase biogenesis protein Cox15-CtaA</fullName>
    </submittedName>
</protein>
<evidence type="ECO:0000256" key="7">
    <source>
        <dbReference type="ARBA" id="ARBA00023004"/>
    </source>
</evidence>
<keyword evidence="8" id="KW-0350">Heme biosynthesis</keyword>
<name>A0A6J4ITV0_9BACT</name>
<evidence type="ECO:0000256" key="10">
    <source>
        <dbReference type="ARBA" id="ARBA00023157"/>
    </source>
</evidence>
<keyword evidence="2" id="KW-1003">Cell membrane</keyword>
<keyword evidence="9 12" id="KW-0472">Membrane</keyword>
<feature type="transmembrane region" description="Helical" evidence="12">
    <location>
        <begin position="57"/>
        <end position="80"/>
    </location>
</feature>
<feature type="transmembrane region" description="Helical" evidence="12">
    <location>
        <begin position="201"/>
        <end position="218"/>
    </location>
</feature>
<feature type="transmembrane region" description="Helical" evidence="12">
    <location>
        <begin position="132"/>
        <end position="154"/>
    </location>
</feature>
<evidence type="ECO:0000256" key="4">
    <source>
        <dbReference type="ARBA" id="ARBA00022723"/>
    </source>
</evidence>
<dbReference type="GO" id="GO:0046872">
    <property type="term" value="F:metal ion binding"/>
    <property type="evidence" value="ECO:0007669"/>
    <property type="project" value="UniProtKB-KW"/>
</dbReference>
<evidence type="ECO:0000256" key="11">
    <source>
        <dbReference type="ARBA" id="ARBA00023444"/>
    </source>
</evidence>
<dbReference type="GO" id="GO:0006784">
    <property type="term" value="P:heme A biosynthetic process"/>
    <property type="evidence" value="ECO:0007669"/>
    <property type="project" value="InterPro"/>
</dbReference>
<evidence type="ECO:0000256" key="3">
    <source>
        <dbReference type="ARBA" id="ARBA00022692"/>
    </source>
</evidence>
<comment type="subcellular location">
    <subcellularLocation>
        <location evidence="1">Membrane</location>
        <topology evidence="1">Multi-pass membrane protein</topology>
    </subcellularLocation>
</comment>
<evidence type="ECO:0000313" key="13">
    <source>
        <dbReference type="EMBL" id="CAA9261896.1"/>
    </source>
</evidence>
<keyword evidence="4" id="KW-0479">Metal-binding</keyword>
<comment type="pathway">
    <text evidence="11">Porphyrin-containing compound metabolism.</text>
</comment>
<gene>
    <name evidence="13" type="ORF">AVDCRST_MAG42-2785</name>
</gene>
<feature type="transmembrane region" description="Helical" evidence="12">
    <location>
        <begin position="166"/>
        <end position="189"/>
    </location>
</feature>
<evidence type="ECO:0000256" key="12">
    <source>
        <dbReference type="SAM" id="Phobius"/>
    </source>
</evidence>
<evidence type="ECO:0000256" key="6">
    <source>
        <dbReference type="ARBA" id="ARBA00023002"/>
    </source>
</evidence>
<dbReference type="GO" id="GO:0016020">
    <property type="term" value="C:membrane"/>
    <property type="evidence" value="ECO:0007669"/>
    <property type="project" value="UniProtKB-SubCell"/>
</dbReference>
<reference evidence="13" key="1">
    <citation type="submission" date="2020-02" db="EMBL/GenBank/DDBJ databases">
        <authorList>
            <person name="Meier V. D."/>
        </authorList>
    </citation>
    <scope>NUCLEOTIDE SEQUENCE</scope>
    <source>
        <strain evidence="13">AVDCRST_MAG42</strain>
    </source>
</reference>